<keyword evidence="1" id="KW-0479">Metal-binding</keyword>
<dbReference type="InterPro" id="IPR001841">
    <property type="entry name" value="Znf_RING"/>
</dbReference>
<dbReference type="Proteomes" id="UP000827092">
    <property type="component" value="Unassembled WGS sequence"/>
</dbReference>
<dbReference type="Pfam" id="PF17123">
    <property type="entry name" value="zf-RING_11"/>
    <property type="match status" value="1"/>
</dbReference>
<protein>
    <recommendedName>
        <fullName evidence="4">RING-type domain-containing protein</fullName>
    </recommendedName>
</protein>
<dbReference type="InterPro" id="IPR013083">
    <property type="entry name" value="Znf_RING/FYVE/PHD"/>
</dbReference>
<gene>
    <name evidence="5" type="ORF">JTE90_025547</name>
</gene>
<dbReference type="Gene3D" id="3.30.40.10">
    <property type="entry name" value="Zinc/RING finger domain, C3HC4 (zinc finger)"/>
    <property type="match status" value="1"/>
</dbReference>
<dbReference type="AlphaFoldDB" id="A0AAV6TWF1"/>
<evidence type="ECO:0000313" key="5">
    <source>
        <dbReference type="EMBL" id="KAG8176089.1"/>
    </source>
</evidence>
<reference evidence="5 6" key="1">
    <citation type="journal article" date="2022" name="Nat. Ecol. Evol.">
        <title>A masculinizing supergene underlies an exaggerated male reproductive morph in a spider.</title>
        <authorList>
            <person name="Hendrickx F."/>
            <person name="De Corte Z."/>
            <person name="Sonet G."/>
            <person name="Van Belleghem S.M."/>
            <person name="Kostlbacher S."/>
            <person name="Vangestel C."/>
        </authorList>
    </citation>
    <scope>NUCLEOTIDE SEQUENCE [LARGE SCALE GENOMIC DNA]</scope>
    <source>
        <strain evidence="5">W744_W776</strain>
    </source>
</reference>
<comment type="caution">
    <text evidence="5">The sequence shown here is derived from an EMBL/GenBank/DDBJ whole genome shotgun (WGS) entry which is preliminary data.</text>
</comment>
<sequence length="214" mass="24319">MDVITKEKVKAKLVDYHNKMIKWNPNSDQKQPSNFQKKGYWDAFDKNVSTKRPSSSAEAHAIIEMDKPCEQVWVLYDRDDQSDEESEHFTTFEELEDALTAFFNSNDSDESEQKELIPLSSESIKALPSLAILEDGLECAVCLQRLELRTRATQLPCNHVYHEIDVNTRHPRTVCLVALLATARFQEPQDQGETSRTLPASPGAPLPDPQTDEN</sequence>
<evidence type="ECO:0000313" key="6">
    <source>
        <dbReference type="Proteomes" id="UP000827092"/>
    </source>
</evidence>
<organism evidence="5 6">
    <name type="scientific">Oedothorax gibbosus</name>
    <dbReference type="NCBI Taxonomy" id="931172"/>
    <lineage>
        <taxon>Eukaryota</taxon>
        <taxon>Metazoa</taxon>
        <taxon>Ecdysozoa</taxon>
        <taxon>Arthropoda</taxon>
        <taxon>Chelicerata</taxon>
        <taxon>Arachnida</taxon>
        <taxon>Araneae</taxon>
        <taxon>Araneomorphae</taxon>
        <taxon>Entelegynae</taxon>
        <taxon>Araneoidea</taxon>
        <taxon>Linyphiidae</taxon>
        <taxon>Erigoninae</taxon>
        <taxon>Oedothorax</taxon>
    </lineage>
</organism>
<feature type="compositionally biased region" description="Polar residues" evidence="3">
    <location>
        <begin position="188"/>
        <end position="198"/>
    </location>
</feature>
<proteinExistence type="predicted"/>
<feature type="domain" description="RING-type" evidence="4">
    <location>
        <begin position="138"/>
        <end position="163"/>
    </location>
</feature>
<evidence type="ECO:0000259" key="4">
    <source>
        <dbReference type="Pfam" id="PF17123"/>
    </source>
</evidence>
<evidence type="ECO:0000256" key="1">
    <source>
        <dbReference type="ARBA" id="ARBA00022771"/>
    </source>
</evidence>
<dbReference type="SUPFAM" id="SSF57850">
    <property type="entry name" value="RING/U-box"/>
    <property type="match status" value="1"/>
</dbReference>
<keyword evidence="6" id="KW-1185">Reference proteome</keyword>
<keyword evidence="1" id="KW-0863">Zinc-finger</keyword>
<evidence type="ECO:0000256" key="2">
    <source>
        <dbReference type="ARBA" id="ARBA00022833"/>
    </source>
</evidence>
<name>A0AAV6TWF1_9ARAC</name>
<dbReference type="GO" id="GO:0008270">
    <property type="term" value="F:zinc ion binding"/>
    <property type="evidence" value="ECO:0007669"/>
    <property type="project" value="UniProtKB-KW"/>
</dbReference>
<keyword evidence="2" id="KW-0862">Zinc</keyword>
<dbReference type="EMBL" id="JAFNEN010000918">
    <property type="protein sequence ID" value="KAG8176089.1"/>
    <property type="molecule type" value="Genomic_DNA"/>
</dbReference>
<evidence type="ECO:0000256" key="3">
    <source>
        <dbReference type="SAM" id="MobiDB-lite"/>
    </source>
</evidence>
<accession>A0AAV6TWF1</accession>
<feature type="region of interest" description="Disordered" evidence="3">
    <location>
        <begin position="186"/>
        <end position="214"/>
    </location>
</feature>